<gene>
    <name evidence="1" type="ORF">EVAR_103349_1</name>
</gene>
<proteinExistence type="predicted"/>
<dbReference type="AlphaFoldDB" id="A0A4C1Y960"/>
<organism evidence="1 2">
    <name type="scientific">Eumeta variegata</name>
    <name type="common">Bagworm moth</name>
    <name type="synonym">Eumeta japonica</name>
    <dbReference type="NCBI Taxonomy" id="151549"/>
    <lineage>
        <taxon>Eukaryota</taxon>
        <taxon>Metazoa</taxon>
        <taxon>Ecdysozoa</taxon>
        <taxon>Arthropoda</taxon>
        <taxon>Hexapoda</taxon>
        <taxon>Insecta</taxon>
        <taxon>Pterygota</taxon>
        <taxon>Neoptera</taxon>
        <taxon>Endopterygota</taxon>
        <taxon>Lepidoptera</taxon>
        <taxon>Glossata</taxon>
        <taxon>Ditrysia</taxon>
        <taxon>Tineoidea</taxon>
        <taxon>Psychidae</taxon>
        <taxon>Oiketicinae</taxon>
        <taxon>Eumeta</taxon>
    </lineage>
</organism>
<evidence type="ECO:0000313" key="2">
    <source>
        <dbReference type="Proteomes" id="UP000299102"/>
    </source>
</evidence>
<protein>
    <submittedName>
        <fullName evidence="1">Uncharacterized protein</fullName>
    </submittedName>
</protein>
<name>A0A4C1Y960_EUMVA</name>
<dbReference type="EMBL" id="BGZK01001110">
    <property type="protein sequence ID" value="GBP71464.1"/>
    <property type="molecule type" value="Genomic_DNA"/>
</dbReference>
<dbReference type="Proteomes" id="UP000299102">
    <property type="component" value="Unassembled WGS sequence"/>
</dbReference>
<comment type="caution">
    <text evidence="1">The sequence shown here is derived from an EMBL/GenBank/DDBJ whole genome shotgun (WGS) entry which is preliminary data.</text>
</comment>
<evidence type="ECO:0000313" key="1">
    <source>
        <dbReference type="EMBL" id="GBP71464.1"/>
    </source>
</evidence>
<sequence>MNSLQLTTDDSVSISHDLMSIRSGVSEILEVKIKNILITFTYSFPAVSDSDLDHAIDSDPGPILDSSISPIFTLLYVGVICLAVHADASLTQVGETDVERCQTRRPIVPLCRSIRALACTSSLKWNASERGNAA</sequence>
<reference evidence="1 2" key="1">
    <citation type="journal article" date="2019" name="Commun. Biol.">
        <title>The bagworm genome reveals a unique fibroin gene that provides high tensile strength.</title>
        <authorList>
            <person name="Kono N."/>
            <person name="Nakamura H."/>
            <person name="Ohtoshi R."/>
            <person name="Tomita M."/>
            <person name="Numata K."/>
            <person name="Arakawa K."/>
        </authorList>
    </citation>
    <scope>NUCLEOTIDE SEQUENCE [LARGE SCALE GENOMIC DNA]</scope>
</reference>
<accession>A0A4C1Y960</accession>
<keyword evidence="2" id="KW-1185">Reference proteome</keyword>